<organism evidence="1 2">
    <name type="scientific">Fusarium duplospermum</name>
    <dbReference type="NCBI Taxonomy" id="1325734"/>
    <lineage>
        <taxon>Eukaryota</taxon>
        <taxon>Fungi</taxon>
        <taxon>Dikarya</taxon>
        <taxon>Ascomycota</taxon>
        <taxon>Pezizomycotina</taxon>
        <taxon>Sordariomycetes</taxon>
        <taxon>Hypocreomycetidae</taxon>
        <taxon>Hypocreales</taxon>
        <taxon>Nectriaceae</taxon>
        <taxon>Fusarium</taxon>
        <taxon>Fusarium solani species complex</taxon>
    </lineage>
</organism>
<evidence type="ECO:0000313" key="2">
    <source>
        <dbReference type="Proteomes" id="UP000288168"/>
    </source>
</evidence>
<sequence length="394" mass="43921">MGLEYATEPDLDMVAKAQRSALFKVAPTQALPQDNISQTFWLCSEKELPGSRFATPLFETFWNEDGLLSGVGVILGNSPRFFGTRSGRVERARLIPGDWITEITLEFGWNRGAAGNLITGIKGITLQRRSGHQFSLGEATFSGDRRMLCVSEGKWLVGVEGQIRSDGVISRIGILEAPIWEQNPSSRLETPGPLAQRILWAGDSSPLLIWYRPYTKITPIFPPRLPEGFLEDSITPYHMLLWAEEQRDLGGPSRVVAYTPQDPTDATGKLVLGLRVEFVKSHGETKRCIGHGGDWPEDETTNFDLYCPLEERIIEIGVSKSETLKGIMLKTDWLRSVIFGQGEPEPENWTMIRVPDGDFINGIAATFETDPTTGAKGTISSIVMLHTRLWRSWD</sequence>
<dbReference type="OrthoDB" id="2571985at2759"/>
<dbReference type="EMBL" id="NKCI01000030">
    <property type="protein sequence ID" value="RSL65168.1"/>
    <property type="molecule type" value="Genomic_DNA"/>
</dbReference>
<dbReference type="AlphaFoldDB" id="A0A428QJ61"/>
<comment type="caution">
    <text evidence="1">The sequence shown here is derived from an EMBL/GenBank/DDBJ whole genome shotgun (WGS) entry which is preliminary data.</text>
</comment>
<dbReference type="Proteomes" id="UP000288168">
    <property type="component" value="Unassembled WGS sequence"/>
</dbReference>
<name>A0A428QJ61_9HYPO</name>
<gene>
    <name evidence="1" type="ORF">CEP54_004297</name>
</gene>
<accession>A0A428QJ61</accession>
<protein>
    <submittedName>
        <fullName evidence="1">Uncharacterized protein</fullName>
    </submittedName>
</protein>
<dbReference type="STRING" id="1325734.A0A428QJ61"/>
<proteinExistence type="predicted"/>
<keyword evidence="2" id="KW-1185">Reference proteome</keyword>
<evidence type="ECO:0000313" key="1">
    <source>
        <dbReference type="EMBL" id="RSL65168.1"/>
    </source>
</evidence>
<reference evidence="1 2" key="1">
    <citation type="submission" date="2017-06" db="EMBL/GenBank/DDBJ databases">
        <title>Comparative genomic analysis of Ambrosia Fusariam Clade fungi.</title>
        <authorList>
            <person name="Stajich J.E."/>
            <person name="Carrillo J."/>
            <person name="Kijimoto T."/>
            <person name="Eskalen A."/>
            <person name="O'Donnell K."/>
            <person name="Kasson M."/>
        </authorList>
    </citation>
    <scope>NUCLEOTIDE SEQUENCE [LARGE SCALE GENOMIC DNA]</scope>
    <source>
        <strain evidence="1 2">NRRL62584</strain>
    </source>
</reference>